<proteinExistence type="predicted"/>
<organism evidence="2 3">
    <name type="scientific">Novosphingobium soli</name>
    <dbReference type="NCBI Taxonomy" id="574956"/>
    <lineage>
        <taxon>Bacteria</taxon>
        <taxon>Pseudomonadati</taxon>
        <taxon>Pseudomonadota</taxon>
        <taxon>Alphaproteobacteria</taxon>
        <taxon>Sphingomonadales</taxon>
        <taxon>Sphingomonadaceae</taxon>
        <taxon>Novosphingobium</taxon>
    </lineage>
</organism>
<comment type="caution">
    <text evidence="2">The sequence shown here is derived from an EMBL/GenBank/DDBJ whole genome shotgun (WGS) entry which is preliminary data.</text>
</comment>
<dbReference type="EMBL" id="JBHLWK010000013">
    <property type="protein sequence ID" value="MFC0204721.1"/>
    <property type="molecule type" value="Genomic_DNA"/>
</dbReference>
<dbReference type="Proteomes" id="UP001589798">
    <property type="component" value="Unassembled WGS sequence"/>
</dbReference>
<name>A0ABV6CVG0_9SPHN</name>
<evidence type="ECO:0000313" key="2">
    <source>
        <dbReference type="EMBL" id="MFC0204721.1"/>
    </source>
</evidence>
<feature type="region of interest" description="Disordered" evidence="1">
    <location>
        <begin position="38"/>
        <end position="61"/>
    </location>
</feature>
<keyword evidence="3" id="KW-1185">Reference proteome</keyword>
<protein>
    <submittedName>
        <fullName evidence="2">Uncharacterized protein</fullName>
    </submittedName>
</protein>
<sequence length="61" mass="6910">MQTSDQAFEAWLRSLPSLGYERQWVVNNIGALEKRFRATGGAPMPPCPEPSQPKYDPYRGL</sequence>
<dbReference type="RefSeq" id="WP_379487481.1">
    <property type="nucleotide sequence ID" value="NZ_JBHLWK010000013.1"/>
</dbReference>
<reference evidence="2 3" key="1">
    <citation type="submission" date="2024-09" db="EMBL/GenBank/DDBJ databases">
        <authorList>
            <person name="Sun Q."/>
            <person name="Mori K."/>
        </authorList>
    </citation>
    <scope>NUCLEOTIDE SEQUENCE [LARGE SCALE GENOMIC DNA]</scope>
    <source>
        <strain evidence="2 3">CCM 7706</strain>
    </source>
</reference>
<accession>A0ABV6CVG0</accession>
<gene>
    <name evidence="2" type="ORF">ACFFJC_10595</name>
</gene>
<evidence type="ECO:0000313" key="3">
    <source>
        <dbReference type="Proteomes" id="UP001589798"/>
    </source>
</evidence>
<evidence type="ECO:0000256" key="1">
    <source>
        <dbReference type="SAM" id="MobiDB-lite"/>
    </source>
</evidence>